<dbReference type="OrthoDB" id="10058185at2759"/>
<evidence type="ECO:0000259" key="4">
    <source>
        <dbReference type="Pfam" id="PF01073"/>
    </source>
</evidence>
<dbReference type="Gene3D" id="3.40.50.720">
    <property type="entry name" value="NAD(P)-binding Rossmann-like Domain"/>
    <property type="match status" value="1"/>
</dbReference>
<evidence type="ECO:0000256" key="3">
    <source>
        <dbReference type="SAM" id="Phobius"/>
    </source>
</evidence>
<dbReference type="RefSeq" id="XP_031010819.1">
    <property type="nucleotide sequence ID" value="XM_031165125.1"/>
</dbReference>
<accession>A0A366QRN2</accession>
<evidence type="ECO:0000256" key="2">
    <source>
        <dbReference type="ARBA" id="ARBA00023445"/>
    </source>
</evidence>
<gene>
    <name evidence="5" type="ORF">FIESC28_10995</name>
</gene>
<protein>
    <recommendedName>
        <fullName evidence="4">3-beta hydroxysteroid dehydrogenase/isomerase domain-containing protein</fullName>
    </recommendedName>
</protein>
<keyword evidence="3" id="KW-1133">Transmembrane helix</keyword>
<proteinExistence type="inferred from homology"/>
<dbReference type="InterPro" id="IPR050425">
    <property type="entry name" value="NAD(P)_dehydrat-like"/>
</dbReference>
<dbReference type="EMBL" id="QKXC01000342">
    <property type="protein sequence ID" value="RBR06600.1"/>
    <property type="molecule type" value="Genomic_DNA"/>
</dbReference>
<dbReference type="GeneID" id="42000421"/>
<sequence length="489" mass="54213">MEFATGSFFITVALSLCLIAVLYLCHINYILKQTPDEVRRLTSKRWTPALLSETYEKLEECPIDFYKDLPPRLDRRYIVTGGNGLVGGYIALQLLARGTPPKSIRIIDIRETERDDMRTDFAAQVDFIQTDITSTAAVNQAFTKPWDMEIAHLPLTVFHTAAIIVPSARSKHLYSFPEAVNVQGTKNVLAAAHAAGASIFSSTSSASISIRPVEPFVSPWASEPRNFCQALDVKDFYEPLRRHEDYFGNYPASKATAERLVCSANDKSFRTGCIRPANGVYGNPTDNPVGRLLSRNIHHTWIPHVVQNFAHGANVAVAHLHHEAALAKGDCPQAGRPFVISDIGPPIMFGDIYTAVRFLSVHDLRTIVLPPILMLLLSIVVEWYILLPYRLLTLKRILPELKGDIKTLQPGIFSICTHLVASDAEARKPVSEGGLGYKGNVTSLEGVVTEILEWNKEHSRESEVGARKTYTTSVSLAERLQEVESAVPL</sequence>
<dbReference type="Pfam" id="PF01073">
    <property type="entry name" value="3Beta_HSD"/>
    <property type="match status" value="1"/>
</dbReference>
<keyword evidence="3" id="KW-0472">Membrane</keyword>
<evidence type="ECO:0000256" key="1">
    <source>
        <dbReference type="ARBA" id="ARBA00023002"/>
    </source>
</evidence>
<dbReference type="AlphaFoldDB" id="A0A366QRN2"/>
<dbReference type="GO" id="GO:0000252">
    <property type="term" value="F:3-beta-hydroxysteroid dehydrogenase [NAD(P)+]/C4-decarboxylase activity"/>
    <property type="evidence" value="ECO:0007669"/>
    <property type="project" value="TreeGrafter"/>
</dbReference>
<comment type="caution">
    <text evidence="5">The sequence shown here is derived from an EMBL/GenBank/DDBJ whole genome shotgun (WGS) entry which is preliminary data.</text>
</comment>
<dbReference type="GO" id="GO:0006696">
    <property type="term" value="P:ergosterol biosynthetic process"/>
    <property type="evidence" value="ECO:0007669"/>
    <property type="project" value="TreeGrafter"/>
</dbReference>
<dbReference type="PANTHER" id="PTHR10366:SF447">
    <property type="entry name" value="HYDROXYSTEROID DEHYDROGENASE_ISOMERASE FAMILY PROTEIN, PUTATIVE (AFU_ORTHOLOGUE AFUA_1G06450)-RELATED"/>
    <property type="match status" value="1"/>
</dbReference>
<dbReference type="InterPro" id="IPR002225">
    <property type="entry name" value="3Beta_OHSteriod_DH/Estase"/>
</dbReference>
<dbReference type="Proteomes" id="UP000253153">
    <property type="component" value="Unassembled WGS sequence"/>
</dbReference>
<keyword evidence="1" id="KW-0560">Oxidoreductase</keyword>
<dbReference type="PANTHER" id="PTHR10366">
    <property type="entry name" value="NAD DEPENDENT EPIMERASE/DEHYDRATASE"/>
    <property type="match status" value="1"/>
</dbReference>
<keyword evidence="3" id="KW-0812">Transmembrane</keyword>
<dbReference type="SUPFAM" id="SSF51735">
    <property type="entry name" value="NAD(P)-binding Rossmann-fold domains"/>
    <property type="match status" value="1"/>
</dbReference>
<dbReference type="GO" id="GO:0005783">
    <property type="term" value="C:endoplasmic reticulum"/>
    <property type="evidence" value="ECO:0007669"/>
    <property type="project" value="TreeGrafter"/>
</dbReference>
<keyword evidence="6" id="KW-1185">Reference proteome</keyword>
<feature type="transmembrane region" description="Helical" evidence="3">
    <location>
        <begin position="6"/>
        <end position="31"/>
    </location>
</feature>
<reference evidence="5 6" key="1">
    <citation type="submission" date="2018-06" db="EMBL/GenBank/DDBJ databases">
        <title>Fusarium incarnatum-equiseti species complex species 28.</title>
        <authorList>
            <person name="Gardiner D.M."/>
        </authorList>
    </citation>
    <scope>NUCLEOTIDE SEQUENCE [LARGE SCALE GENOMIC DNA]</scope>
    <source>
        <strain evidence="5 6">FIESC_28</strain>
    </source>
</reference>
<evidence type="ECO:0000313" key="5">
    <source>
        <dbReference type="EMBL" id="RBR06600.1"/>
    </source>
</evidence>
<dbReference type="InterPro" id="IPR036291">
    <property type="entry name" value="NAD(P)-bd_dom_sf"/>
</dbReference>
<evidence type="ECO:0000313" key="6">
    <source>
        <dbReference type="Proteomes" id="UP000253153"/>
    </source>
</evidence>
<name>A0A366QRN2_9HYPO</name>
<feature type="transmembrane region" description="Helical" evidence="3">
    <location>
        <begin position="367"/>
        <end position="387"/>
    </location>
</feature>
<comment type="similarity">
    <text evidence="2">Belongs to the NAD(P)-dependent epimerase/dehydratase family. Dihydroflavonol-4-reductase subfamily.</text>
</comment>
<organism evidence="5 6">
    <name type="scientific">Fusarium coffeatum</name>
    <dbReference type="NCBI Taxonomy" id="231269"/>
    <lineage>
        <taxon>Eukaryota</taxon>
        <taxon>Fungi</taxon>
        <taxon>Dikarya</taxon>
        <taxon>Ascomycota</taxon>
        <taxon>Pezizomycotina</taxon>
        <taxon>Sordariomycetes</taxon>
        <taxon>Hypocreomycetidae</taxon>
        <taxon>Hypocreales</taxon>
        <taxon>Nectriaceae</taxon>
        <taxon>Fusarium</taxon>
        <taxon>Fusarium incarnatum-equiseti species complex</taxon>
    </lineage>
</organism>
<feature type="domain" description="3-beta hydroxysteroid dehydrogenase/isomerase" evidence="4">
    <location>
        <begin position="78"/>
        <end position="352"/>
    </location>
</feature>